<dbReference type="Gene3D" id="1.25.40.390">
    <property type="match status" value="1"/>
</dbReference>
<organism evidence="9 10">
    <name type="scientific">Xylanibacter caecicola</name>
    <dbReference type="NCBI Taxonomy" id="2736294"/>
    <lineage>
        <taxon>Bacteria</taxon>
        <taxon>Pseudomonadati</taxon>
        <taxon>Bacteroidota</taxon>
        <taxon>Bacteroidia</taxon>
        <taxon>Bacteroidales</taxon>
        <taxon>Prevotellaceae</taxon>
        <taxon>Xylanibacter</taxon>
    </lineage>
</organism>
<feature type="chain" id="PRO_5045893275" evidence="6">
    <location>
        <begin position="21"/>
        <end position="627"/>
    </location>
</feature>
<proteinExistence type="inferred from homology"/>
<evidence type="ECO:0000313" key="10">
    <source>
        <dbReference type="Proteomes" id="UP000820977"/>
    </source>
</evidence>
<evidence type="ECO:0000256" key="4">
    <source>
        <dbReference type="ARBA" id="ARBA00023136"/>
    </source>
</evidence>
<dbReference type="InterPro" id="IPR033985">
    <property type="entry name" value="SusD-like_N"/>
</dbReference>
<evidence type="ECO:0000259" key="8">
    <source>
        <dbReference type="Pfam" id="PF14322"/>
    </source>
</evidence>
<evidence type="ECO:0000313" key="9">
    <source>
        <dbReference type="EMBL" id="NPE25190.1"/>
    </source>
</evidence>
<dbReference type="InterPro" id="IPR012944">
    <property type="entry name" value="SusD_RagB_dom"/>
</dbReference>
<keyword evidence="4" id="KW-0472">Membrane</keyword>
<name>A0ABX2B5D4_9BACT</name>
<dbReference type="Pfam" id="PF07980">
    <property type="entry name" value="SusD_RagB"/>
    <property type="match status" value="1"/>
</dbReference>
<evidence type="ECO:0000259" key="7">
    <source>
        <dbReference type="Pfam" id="PF07980"/>
    </source>
</evidence>
<dbReference type="Pfam" id="PF14322">
    <property type="entry name" value="SusD-like_3"/>
    <property type="match status" value="1"/>
</dbReference>
<feature type="domain" description="RagB/SusD" evidence="7">
    <location>
        <begin position="389"/>
        <end position="620"/>
    </location>
</feature>
<evidence type="ECO:0000256" key="6">
    <source>
        <dbReference type="SAM" id="SignalP"/>
    </source>
</evidence>
<dbReference type="InterPro" id="IPR011990">
    <property type="entry name" value="TPR-like_helical_dom_sf"/>
</dbReference>
<dbReference type="EMBL" id="JABKKJ010000008">
    <property type="protein sequence ID" value="NPE25190.1"/>
    <property type="molecule type" value="Genomic_DNA"/>
</dbReference>
<accession>A0ABX2B5D4</accession>
<reference evidence="9 10" key="1">
    <citation type="submission" date="2020-05" db="EMBL/GenBank/DDBJ databases">
        <title>Distinct polysaccharide utilization as determinants for interspecies competition between intestinal Prevotella spp.</title>
        <authorList>
            <person name="Galvez E.J.C."/>
            <person name="Iljazovic A."/>
            <person name="Strowig T."/>
        </authorList>
    </citation>
    <scope>NUCLEOTIDE SEQUENCE [LARGE SCALE GENOMIC DNA]</scope>
    <source>
        <strain evidence="9 10">PCHR</strain>
    </source>
</reference>
<keyword evidence="10" id="KW-1185">Reference proteome</keyword>
<dbReference type="Proteomes" id="UP000820977">
    <property type="component" value="Unassembled WGS sequence"/>
</dbReference>
<dbReference type="RefSeq" id="WP_172344679.1">
    <property type="nucleotide sequence ID" value="NZ_CATJFF010000065.1"/>
</dbReference>
<gene>
    <name evidence="9" type="ORF">HPS54_06615</name>
</gene>
<feature type="signal peptide" evidence="6">
    <location>
        <begin position="1"/>
        <end position="20"/>
    </location>
</feature>
<evidence type="ECO:0000256" key="2">
    <source>
        <dbReference type="ARBA" id="ARBA00006275"/>
    </source>
</evidence>
<keyword evidence="3 6" id="KW-0732">Signal</keyword>
<evidence type="ECO:0000256" key="5">
    <source>
        <dbReference type="ARBA" id="ARBA00023237"/>
    </source>
</evidence>
<dbReference type="PROSITE" id="PS51257">
    <property type="entry name" value="PROKAR_LIPOPROTEIN"/>
    <property type="match status" value="1"/>
</dbReference>
<comment type="subcellular location">
    <subcellularLocation>
        <location evidence="1">Cell outer membrane</location>
    </subcellularLocation>
</comment>
<keyword evidence="5" id="KW-0998">Cell outer membrane</keyword>
<comment type="caution">
    <text evidence="9">The sequence shown here is derived from an EMBL/GenBank/DDBJ whole genome shotgun (WGS) entry which is preliminary data.</text>
</comment>
<sequence length="627" mass="70647">MNKYIKLSILSVALVGVTTACDMDSPSISSLDESSVFSVYSLAEAEVMSIHQSFGETNSYRGRFLPYYGLNSDVETGGRSTPSLASKTDDKQSLWNYSTLPNNGQMNTDNNAYAKFYEGIERANLAIKGLRQYGNTASNPNMAQLLGEALTLRAVIYTDLTKAWGDVPARFKPNNSENMYKPRTNRDVIYKQLLADLKEAEDYCYWPNENSITSSTERVSKSFVKGLRARIALYAGGYGLRGDGFRKSNDPELETSKMYQIVKEECIDIINSRRNTLGEFADNFKKLSQDNVTAGGESLWEIPFSDSRGRVLYTWGVYHQAKDQYTQQAQGGTNSPMPYLFYDYDVNDVRRDITCVPYKWSKELVAGKSYQELSSIDKWCFGKLRYEWMKRIVTSTNDDGINWQYMRLADVYLMAAEAVNQLDGPDAAWQYMEPVLSRALPAAKVAELKAKYTASKEAFHNGIVDQRALEFAGEALRKADLVRWGIIDEKMAECKEKLTRLANRQGEYADLPVKVYTKIYSEGDAALINQYNMYMGDSPNPNGESIIIYGLNHGDDTEAISTELKDAGFASKDWFEGKDGLKLKEDYINGIYVNTPSLNCLWPIWQTFVNSSNGLINNDGNYGQLSD</sequence>
<evidence type="ECO:0000256" key="3">
    <source>
        <dbReference type="ARBA" id="ARBA00022729"/>
    </source>
</evidence>
<feature type="domain" description="SusD-like N-terminal" evidence="8">
    <location>
        <begin position="105"/>
        <end position="232"/>
    </location>
</feature>
<protein>
    <submittedName>
        <fullName evidence="9">RagB/SusD family nutrient uptake outer membrane protein</fullName>
    </submittedName>
</protein>
<evidence type="ECO:0000256" key="1">
    <source>
        <dbReference type="ARBA" id="ARBA00004442"/>
    </source>
</evidence>
<comment type="similarity">
    <text evidence="2">Belongs to the SusD family.</text>
</comment>
<dbReference type="SUPFAM" id="SSF48452">
    <property type="entry name" value="TPR-like"/>
    <property type="match status" value="1"/>
</dbReference>